<evidence type="ECO:0000313" key="2">
    <source>
        <dbReference type="Proteomes" id="UP000288178"/>
    </source>
</evidence>
<dbReference type="Proteomes" id="UP000288178">
    <property type="component" value="Unassembled WGS sequence"/>
</dbReference>
<dbReference type="EMBL" id="SACT01000007">
    <property type="protein sequence ID" value="RVT49647.1"/>
    <property type="molecule type" value="Genomic_DNA"/>
</dbReference>
<dbReference type="RefSeq" id="WP_128199819.1">
    <property type="nucleotide sequence ID" value="NZ_SACT01000007.1"/>
</dbReference>
<comment type="caution">
    <text evidence="1">The sequence shown here is derived from an EMBL/GenBank/DDBJ whole genome shotgun (WGS) entry which is preliminary data.</text>
</comment>
<gene>
    <name evidence="1" type="ORF">ENE75_18550</name>
</gene>
<evidence type="ECO:0000313" key="1">
    <source>
        <dbReference type="EMBL" id="RVT49647.1"/>
    </source>
</evidence>
<keyword evidence="2" id="KW-1185">Reference proteome</keyword>
<sequence length="125" mass="14501">MRRAPRKVAAERWAQIAAGDFSLENRQWLQQVARDLLKAEAIGYQNDKRMEICAAVGFAHRGEESVIPDIVEIVRNMPPDYYDEPSHRRELEVTVRKMRGDPPGLSIEAIRAQIKRARDHVKRWP</sequence>
<proteinExistence type="predicted"/>
<reference evidence="1 2" key="1">
    <citation type="submission" date="2019-01" db="EMBL/GenBank/DDBJ databases">
        <authorList>
            <person name="Chen W.-M."/>
        </authorList>
    </citation>
    <scope>NUCLEOTIDE SEQUENCE [LARGE SCALE GENOMIC DNA]</scope>
    <source>
        <strain evidence="1 2">ICH-3</strain>
    </source>
</reference>
<name>A0A437JRW1_9BURK</name>
<accession>A0A437JRW1</accession>
<dbReference type="AlphaFoldDB" id="A0A437JRW1"/>
<protein>
    <submittedName>
        <fullName evidence="1">Uncharacterized protein</fullName>
    </submittedName>
</protein>
<organism evidence="1 2">
    <name type="scientific">Rubrivivax albus</name>
    <dbReference type="NCBI Taxonomy" id="2499835"/>
    <lineage>
        <taxon>Bacteria</taxon>
        <taxon>Pseudomonadati</taxon>
        <taxon>Pseudomonadota</taxon>
        <taxon>Betaproteobacteria</taxon>
        <taxon>Burkholderiales</taxon>
        <taxon>Sphaerotilaceae</taxon>
        <taxon>Rubrivivax</taxon>
    </lineage>
</organism>